<dbReference type="Proteomes" id="UP000250223">
    <property type="component" value="Unassembled WGS sequence"/>
</dbReference>
<dbReference type="OrthoDB" id="1707123at2"/>
<feature type="transmembrane region" description="Helical" evidence="1">
    <location>
        <begin position="12"/>
        <end position="30"/>
    </location>
</feature>
<evidence type="ECO:0000313" key="4">
    <source>
        <dbReference type="EMBL" id="SQB34215.1"/>
    </source>
</evidence>
<accession>A0A239Z6K8</accession>
<dbReference type="EMBL" id="FNGL01000009">
    <property type="protein sequence ID" value="SDL14689.1"/>
    <property type="molecule type" value="Genomic_DNA"/>
</dbReference>
<dbReference type="EMBL" id="JABFIF010000010">
    <property type="protein sequence ID" value="NOH16054.1"/>
    <property type="molecule type" value="Genomic_DNA"/>
</dbReference>
<dbReference type="RefSeq" id="WP_089865664.1">
    <property type="nucleotide sequence ID" value="NZ_CP173238.1"/>
</dbReference>
<evidence type="ECO:0000313" key="2">
    <source>
        <dbReference type="EMBL" id="NOH16054.1"/>
    </source>
</evidence>
<reference evidence="3 5" key="1">
    <citation type="submission" date="2016-10" db="EMBL/GenBank/DDBJ databases">
        <authorList>
            <person name="Varghese N."/>
            <person name="Submissions S."/>
        </authorList>
    </citation>
    <scope>NUCLEOTIDE SEQUENCE [LARGE SCALE GENOMIC DNA]</scope>
    <source>
        <strain evidence="3 5">NLAE-zl-C224</strain>
    </source>
</reference>
<evidence type="ECO:0000313" key="6">
    <source>
        <dbReference type="Proteomes" id="UP000250223"/>
    </source>
</evidence>
<dbReference type="GeneID" id="70576245"/>
<feature type="transmembrane region" description="Helical" evidence="1">
    <location>
        <begin position="73"/>
        <end position="96"/>
    </location>
</feature>
<keyword evidence="1" id="KW-0812">Transmembrane</keyword>
<evidence type="ECO:0000313" key="7">
    <source>
        <dbReference type="Proteomes" id="UP000528432"/>
    </source>
</evidence>
<keyword evidence="1" id="KW-0472">Membrane</keyword>
<reference evidence="2 7" key="3">
    <citation type="submission" date="2020-05" db="EMBL/GenBank/DDBJ databases">
        <title>Draft genome sequence of Clostridium cochlearium strain AGROS13 isolated from a sheep dairy farm in New Zealand.</title>
        <authorList>
            <person name="Gupta T.B."/>
            <person name="Jauregui R."/>
            <person name="Risson A.N."/>
            <person name="Brightwell G."/>
            <person name="Maclean P."/>
        </authorList>
    </citation>
    <scope>NUCLEOTIDE SEQUENCE [LARGE SCALE GENOMIC DNA]</scope>
    <source>
        <strain evidence="2 7">AGROS13</strain>
    </source>
</reference>
<evidence type="ECO:0000256" key="1">
    <source>
        <dbReference type="SAM" id="Phobius"/>
    </source>
</evidence>
<reference evidence="4 6" key="2">
    <citation type="submission" date="2018-06" db="EMBL/GenBank/DDBJ databases">
        <authorList>
            <consortium name="Pathogen Informatics"/>
            <person name="Doyle S."/>
        </authorList>
    </citation>
    <scope>NUCLEOTIDE SEQUENCE [LARGE SCALE GENOMIC DNA]</scope>
    <source>
        <strain evidence="4 6">NCTC13028</strain>
    </source>
</reference>
<proteinExistence type="predicted"/>
<protein>
    <submittedName>
        <fullName evidence="4">Membrane protein</fullName>
    </submittedName>
</protein>
<dbReference type="Proteomes" id="UP000528432">
    <property type="component" value="Unassembled WGS sequence"/>
</dbReference>
<evidence type="ECO:0000313" key="3">
    <source>
        <dbReference type="EMBL" id="SDL14689.1"/>
    </source>
</evidence>
<organism evidence="4 6">
    <name type="scientific">Clostridium cochlearium</name>
    <dbReference type="NCBI Taxonomy" id="1494"/>
    <lineage>
        <taxon>Bacteria</taxon>
        <taxon>Bacillati</taxon>
        <taxon>Bacillota</taxon>
        <taxon>Clostridia</taxon>
        <taxon>Eubacteriales</taxon>
        <taxon>Clostridiaceae</taxon>
        <taxon>Clostridium</taxon>
    </lineage>
</organism>
<dbReference type="Proteomes" id="UP000198811">
    <property type="component" value="Unassembled WGS sequence"/>
</dbReference>
<dbReference type="STRING" id="1494.SAMN05216497_10918"/>
<sequence>MEMREWRIGSLTLGLSLIISGIAFIFFNIYGNEDFLIKALNWWPIILIILGCEVLLSNKLYIMGKISCKLDWISVLFIFILLGFCFVTALFCFLIKNGMLYYL</sequence>
<name>A0A239Z6K8_CLOCO</name>
<dbReference type="EMBL" id="UAWC01000007">
    <property type="protein sequence ID" value="SQB34215.1"/>
    <property type="molecule type" value="Genomic_DNA"/>
</dbReference>
<keyword evidence="5" id="KW-1185">Reference proteome</keyword>
<gene>
    <name evidence="2" type="ORF">HMJ28_06600</name>
    <name evidence="4" type="ORF">NCTC13028_01109</name>
    <name evidence="3" type="ORF">SAMN05216497_10918</name>
</gene>
<feature type="transmembrane region" description="Helical" evidence="1">
    <location>
        <begin position="42"/>
        <end position="61"/>
    </location>
</feature>
<keyword evidence="1" id="KW-1133">Transmembrane helix</keyword>
<dbReference type="AlphaFoldDB" id="A0A239Z6K8"/>
<evidence type="ECO:0000313" key="5">
    <source>
        <dbReference type="Proteomes" id="UP000198811"/>
    </source>
</evidence>